<dbReference type="SUPFAM" id="SSF55874">
    <property type="entry name" value="ATPase domain of HSP90 chaperone/DNA topoisomerase II/histidine kinase"/>
    <property type="match status" value="1"/>
</dbReference>
<dbReference type="Gene3D" id="1.10.287.130">
    <property type="match status" value="1"/>
</dbReference>
<reference evidence="10 11" key="1">
    <citation type="submission" date="2023-10" db="EMBL/GenBank/DDBJ databases">
        <title>Complete genome sequence of a Sphingomonadaceae bacterium.</title>
        <authorList>
            <person name="Yan C."/>
        </authorList>
    </citation>
    <scope>NUCLEOTIDE SEQUENCE [LARGE SCALE GENOMIC DNA]</scope>
    <source>
        <strain evidence="10 11">SCSIO 66989</strain>
    </source>
</reference>
<proteinExistence type="predicted"/>
<keyword evidence="4" id="KW-0808">Transferase</keyword>
<dbReference type="CDD" id="cd00082">
    <property type="entry name" value="HisKA"/>
    <property type="match status" value="1"/>
</dbReference>
<dbReference type="KEGG" id="acoa:RB602_09290"/>
<dbReference type="PANTHER" id="PTHR43065">
    <property type="entry name" value="SENSOR HISTIDINE KINASE"/>
    <property type="match status" value="1"/>
</dbReference>
<evidence type="ECO:0000313" key="10">
    <source>
        <dbReference type="EMBL" id="WOE74055.1"/>
    </source>
</evidence>
<gene>
    <name evidence="10" type="ORF">RB602_09290</name>
</gene>
<dbReference type="EC" id="2.7.13.3" evidence="2"/>
<evidence type="ECO:0000313" key="11">
    <source>
        <dbReference type="Proteomes" id="UP001302429"/>
    </source>
</evidence>
<dbReference type="Pfam" id="PF02518">
    <property type="entry name" value="HATPase_c"/>
    <property type="match status" value="1"/>
</dbReference>
<keyword evidence="8" id="KW-0902">Two-component regulatory system</keyword>
<dbReference type="InterPro" id="IPR036890">
    <property type="entry name" value="HATPase_C_sf"/>
</dbReference>
<protein>
    <recommendedName>
        <fullName evidence="2">histidine kinase</fullName>
        <ecNumber evidence="2">2.7.13.3</ecNumber>
    </recommendedName>
</protein>
<feature type="domain" description="Histidine kinase" evidence="9">
    <location>
        <begin position="160"/>
        <end position="385"/>
    </location>
</feature>
<dbReference type="InterPro" id="IPR003594">
    <property type="entry name" value="HATPase_dom"/>
</dbReference>
<dbReference type="SMART" id="SM00388">
    <property type="entry name" value="HisKA"/>
    <property type="match status" value="1"/>
</dbReference>
<dbReference type="SMART" id="SM00387">
    <property type="entry name" value="HATPase_c"/>
    <property type="match status" value="1"/>
</dbReference>
<dbReference type="InterPro" id="IPR005467">
    <property type="entry name" value="His_kinase_dom"/>
</dbReference>
<evidence type="ECO:0000256" key="6">
    <source>
        <dbReference type="ARBA" id="ARBA00022777"/>
    </source>
</evidence>
<dbReference type="InterPro" id="IPR004358">
    <property type="entry name" value="Sig_transdc_His_kin-like_C"/>
</dbReference>
<dbReference type="EMBL" id="CP136594">
    <property type="protein sequence ID" value="WOE74055.1"/>
    <property type="molecule type" value="Genomic_DNA"/>
</dbReference>
<dbReference type="PANTHER" id="PTHR43065:SF10">
    <property type="entry name" value="PEROXIDE STRESS-ACTIVATED HISTIDINE KINASE MAK3"/>
    <property type="match status" value="1"/>
</dbReference>
<sequence length="395" mass="42880">MAGTATGGLRQVARPELKDAESAITEKSLPGLSDAAGALPIAILVIAPNGKIAEANAAAETMLEASSKKLTRHAFSTIMRFADPRLARALDDPEADVTVRAAPCRIKGIDKPFTIDLSLSPMEEWPGWRVAAMIPSYAPDGIASYAEKDSDMLALRGPEILAHEIKNPLAGIRGAAQLLARKQKKAGNAAEADLVSLISTEVDHIAELIDRMQFLGRDLVGEMKPVNFYEVLSRVKMLCIAEHGSKIRIIEHYDPSLPEILASEPALTQILLNLVSNAADACCDQPDPVITLSSHYAPGLSIANRKSDGMIRLPVEIRVSDNGPGIAESIKPHLFTPFVTSKTKGQGLGLALVRQMVTQMQGRIVQRRHEEKGQTQFRLFFASVDRQENMMEEQP</sequence>
<dbReference type="Gene3D" id="3.30.450.20">
    <property type="entry name" value="PAS domain"/>
    <property type="match status" value="1"/>
</dbReference>
<accession>A0AA97I0C9</accession>
<evidence type="ECO:0000256" key="4">
    <source>
        <dbReference type="ARBA" id="ARBA00022679"/>
    </source>
</evidence>
<evidence type="ECO:0000256" key="3">
    <source>
        <dbReference type="ARBA" id="ARBA00022553"/>
    </source>
</evidence>
<dbReference type="InterPro" id="IPR036097">
    <property type="entry name" value="HisK_dim/P_sf"/>
</dbReference>
<evidence type="ECO:0000256" key="7">
    <source>
        <dbReference type="ARBA" id="ARBA00022840"/>
    </source>
</evidence>
<dbReference type="GO" id="GO:0000155">
    <property type="term" value="F:phosphorelay sensor kinase activity"/>
    <property type="evidence" value="ECO:0007669"/>
    <property type="project" value="InterPro"/>
</dbReference>
<dbReference type="RefSeq" id="WP_317080285.1">
    <property type="nucleotide sequence ID" value="NZ_CP136594.1"/>
</dbReference>
<dbReference type="InterPro" id="IPR003661">
    <property type="entry name" value="HisK_dim/P_dom"/>
</dbReference>
<name>A0AA97I0C9_9SPHN</name>
<keyword evidence="5" id="KW-0547">Nucleotide-binding</keyword>
<dbReference type="PRINTS" id="PR00344">
    <property type="entry name" value="BCTRLSENSOR"/>
</dbReference>
<dbReference type="Gene3D" id="3.30.565.10">
    <property type="entry name" value="Histidine kinase-like ATPase, C-terminal domain"/>
    <property type="match status" value="1"/>
</dbReference>
<keyword evidence="6" id="KW-0418">Kinase</keyword>
<dbReference type="Proteomes" id="UP001302429">
    <property type="component" value="Chromosome"/>
</dbReference>
<evidence type="ECO:0000256" key="5">
    <source>
        <dbReference type="ARBA" id="ARBA00022741"/>
    </source>
</evidence>
<evidence type="ECO:0000256" key="1">
    <source>
        <dbReference type="ARBA" id="ARBA00000085"/>
    </source>
</evidence>
<comment type="catalytic activity">
    <reaction evidence="1">
        <text>ATP + protein L-histidine = ADP + protein N-phospho-L-histidine.</text>
        <dbReference type="EC" id="2.7.13.3"/>
    </reaction>
</comment>
<evidence type="ECO:0000256" key="2">
    <source>
        <dbReference type="ARBA" id="ARBA00012438"/>
    </source>
</evidence>
<evidence type="ECO:0000259" key="9">
    <source>
        <dbReference type="PROSITE" id="PS50109"/>
    </source>
</evidence>
<dbReference type="GO" id="GO:0005524">
    <property type="term" value="F:ATP binding"/>
    <property type="evidence" value="ECO:0007669"/>
    <property type="project" value="UniProtKB-KW"/>
</dbReference>
<keyword evidence="7 10" id="KW-0067">ATP-binding</keyword>
<dbReference type="Pfam" id="PF00512">
    <property type="entry name" value="HisKA"/>
    <property type="match status" value="1"/>
</dbReference>
<dbReference type="PROSITE" id="PS50109">
    <property type="entry name" value="HIS_KIN"/>
    <property type="match status" value="1"/>
</dbReference>
<dbReference type="AlphaFoldDB" id="A0AA97I0C9"/>
<evidence type="ECO:0000256" key="8">
    <source>
        <dbReference type="ARBA" id="ARBA00023012"/>
    </source>
</evidence>
<organism evidence="10 11">
    <name type="scientific">Alterisphingorhabdus coralli</name>
    <dbReference type="NCBI Taxonomy" id="3071408"/>
    <lineage>
        <taxon>Bacteria</taxon>
        <taxon>Pseudomonadati</taxon>
        <taxon>Pseudomonadota</taxon>
        <taxon>Alphaproteobacteria</taxon>
        <taxon>Sphingomonadales</taxon>
        <taxon>Sphingomonadaceae</taxon>
        <taxon>Alterisphingorhabdus (ex Yan et al. 2024)</taxon>
    </lineage>
</organism>
<keyword evidence="11" id="KW-1185">Reference proteome</keyword>
<dbReference type="SUPFAM" id="SSF47384">
    <property type="entry name" value="Homodimeric domain of signal transducing histidine kinase"/>
    <property type="match status" value="1"/>
</dbReference>
<keyword evidence="3" id="KW-0597">Phosphoprotein</keyword>